<dbReference type="InterPro" id="IPR035901">
    <property type="entry name" value="GIY-YIG_endonuc_sf"/>
</dbReference>
<dbReference type="PANTHER" id="PTHR21301">
    <property type="entry name" value="REVERSE TRANSCRIPTASE"/>
    <property type="match status" value="1"/>
</dbReference>
<dbReference type="SUPFAM" id="SSF82771">
    <property type="entry name" value="GIY-YIG endonuclease"/>
    <property type="match status" value="1"/>
</dbReference>
<name>A0A1A8LK21_9TELE</name>
<dbReference type="CDD" id="cd10442">
    <property type="entry name" value="GIY-YIG_PLEs"/>
    <property type="match status" value="1"/>
</dbReference>
<proteinExistence type="predicted"/>
<accession>A0A1A8LK21</accession>
<evidence type="ECO:0008006" key="4">
    <source>
        <dbReference type="Google" id="ProtNLM"/>
    </source>
</evidence>
<dbReference type="Pfam" id="PF26215">
    <property type="entry name" value="HTH_animal"/>
    <property type="match status" value="1"/>
</dbReference>
<dbReference type="EMBL" id="HAEF01006867">
    <property type="protein sequence ID" value="SBR44249.1"/>
    <property type="molecule type" value="Transcribed_RNA"/>
</dbReference>
<sequence length="363" mass="41624">MGKRFSPAYANIYMADWEQTALEGCTNKPLSYLRFLDDIWGIWTYSKQEFSDFVNTLNNHHPSIKVKATLHDTEVNFLDTVTFKGQSFASTNKLDTKVYFKPTDSHALLHKDSFHPPHTFKGIVRSQLIRFQRICSRPEDFREATKTLFVVLRKRGYSRSFLRRALKDLRSNPPVNRQTDIIPLISVFSSYAKRAHHTIKQNFEAVMATTSIADHKVISAYIKNPNLKDILVRAKLNPKVTPSGRQPVVKGHGSKTGFCIQQGLNHSTMNCVYCIRCSKCGKQYVGETKNSLRSRLYNHVSTIRNGRKPGTALVKHFQEHGVKHLQISLLESRTGWTTGQRRHVERQWIKRLNTQVPNGLNTA</sequence>
<feature type="domain" description="Reverse transcriptase" evidence="2">
    <location>
        <begin position="1"/>
        <end position="88"/>
    </location>
</feature>
<dbReference type="InterPro" id="IPR000305">
    <property type="entry name" value="GIY-YIG_endonuc"/>
</dbReference>
<dbReference type="PANTHER" id="PTHR21301:SF10">
    <property type="entry name" value="REVERSE TRANSCRIPTASE DOMAIN-CONTAINING PROTEIN"/>
    <property type="match status" value="1"/>
</dbReference>
<dbReference type="PROSITE" id="PS50878">
    <property type="entry name" value="RT_POL"/>
    <property type="match status" value="1"/>
</dbReference>
<dbReference type="InterPro" id="IPR000477">
    <property type="entry name" value="RT_dom"/>
</dbReference>
<evidence type="ECO:0000259" key="2">
    <source>
        <dbReference type="PROSITE" id="PS50878"/>
    </source>
</evidence>
<protein>
    <recommendedName>
        <fullName evidence="4">GIY-YIG domain-containing protein</fullName>
    </recommendedName>
</protein>
<dbReference type="AlphaFoldDB" id="A0A1A8LK21"/>
<reference evidence="3" key="1">
    <citation type="submission" date="2016-05" db="EMBL/GenBank/DDBJ databases">
        <authorList>
            <person name="Lavstsen T."/>
            <person name="Jespersen J.S."/>
        </authorList>
    </citation>
    <scope>NUCLEOTIDE SEQUENCE</scope>
    <source>
        <tissue evidence="3">Brain</tissue>
    </source>
</reference>
<dbReference type="Pfam" id="PF01541">
    <property type="entry name" value="GIY-YIG"/>
    <property type="match status" value="1"/>
</dbReference>
<evidence type="ECO:0000313" key="3">
    <source>
        <dbReference type="EMBL" id="SBR44249.1"/>
    </source>
</evidence>
<reference evidence="3" key="2">
    <citation type="submission" date="2016-06" db="EMBL/GenBank/DDBJ databases">
        <title>The genome of a short-lived fish provides insights into sex chromosome evolution and the genetic control of aging.</title>
        <authorList>
            <person name="Reichwald K."/>
            <person name="Felder M."/>
            <person name="Petzold A."/>
            <person name="Koch P."/>
            <person name="Groth M."/>
            <person name="Platzer M."/>
        </authorList>
    </citation>
    <scope>NUCLEOTIDE SEQUENCE</scope>
    <source>
        <tissue evidence="3">Brain</tissue>
    </source>
</reference>
<gene>
    <name evidence="3" type="primary">Nfu_g_1_024783</name>
</gene>
<organism evidence="3">
    <name type="scientific">Nothobranchius pienaari</name>
    <dbReference type="NCBI Taxonomy" id="704102"/>
    <lineage>
        <taxon>Eukaryota</taxon>
        <taxon>Metazoa</taxon>
        <taxon>Chordata</taxon>
        <taxon>Craniata</taxon>
        <taxon>Vertebrata</taxon>
        <taxon>Euteleostomi</taxon>
        <taxon>Actinopterygii</taxon>
        <taxon>Neopterygii</taxon>
        <taxon>Teleostei</taxon>
        <taxon>Neoteleostei</taxon>
        <taxon>Acanthomorphata</taxon>
        <taxon>Ovalentaria</taxon>
        <taxon>Atherinomorphae</taxon>
        <taxon>Cyprinodontiformes</taxon>
        <taxon>Nothobranchiidae</taxon>
        <taxon>Nothobranchius</taxon>
    </lineage>
</organism>
<evidence type="ECO:0000259" key="1">
    <source>
        <dbReference type="PROSITE" id="PS50164"/>
    </source>
</evidence>
<dbReference type="Gene3D" id="3.40.1440.10">
    <property type="entry name" value="GIY-YIG endonuclease"/>
    <property type="match status" value="1"/>
</dbReference>
<dbReference type="PROSITE" id="PS50164">
    <property type="entry name" value="GIY_YIG"/>
    <property type="match status" value="1"/>
</dbReference>
<feature type="domain" description="GIY-YIG" evidence="1">
    <location>
        <begin position="268"/>
        <end position="362"/>
    </location>
</feature>
<dbReference type="InterPro" id="IPR058912">
    <property type="entry name" value="HTH_animal"/>
</dbReference>